<dbReference type="InterPro" id="IPR013785">
    <property type="entry name" value="Aldolase_TIM"/>
</dbReference>
<keyword evidence="2 7" id="KW-0285">Flavoprotein</keyword>
<feature type="binding site" evidence="7">
    <location>
        <position position="158"/>
    </location>
    <ligand>
        <name>FMN</name>
        <dbReference type="ChEBI" id="CHEBI:58210"/>
    </ligand>
</feature>
<accession>A0A370KXF6</accession>
<dbReference type="Pfam" id="PF01070">
    <property type="entry name" value="FMN_dh"/>
    <property type="match status" value="1"/>
</dbReference>
<dbReference type="GO" id="GO:0005886">
    <property type="term" value="C:plasma membrane"/>
    <property type="evidence" value="ECO:0007669"/>
    <property type="project" value="TreeGrafter"/>
</dbReference>
<feature type="binding site" evidence="7">
    <location>
        <position position="109"/>
    </location>
    <ligand>
        <name>FMN</name>
        <dbReference type="ChEBI" id="CHEBI:58210"/>
    </ligand>
</feature>
<dbReference type="RefSeq" id="WP_114832779.1">
    <property type="nucleotide sequence ID" value="NZ_QQTO01000024.1"/>
</dbReference>
<sequence>MTAAKALNIAELHQLARRRLPRILFDCIESGTEGETALAANEASFGRYRLMPRHLVDVARRDAGLSLFGRRYAQSFGIGPTGFAGLFRPGADAMLARAAVAADIPFVLSGASIASPEAIAAQATGRLWYHLYAAKDPAISADLMRRVAAAGVEVLVLTVDNPVPAKRERDIRNGFSLPLRLKPSILLEALTHPGWIIGYLRDGGLPGMGSWAAYAPPGSGPAEIGQFFRSHSPSIQTWDDLKRFREQWRGKLVLKGIQHPEDARMALAAGVDGLIVSNHGGKAYDMLPIPLFSLAAVKAAVGAQIPVMFDGGVRRGSDILIARALGADFVFTGRATLYGVVAGGEAGAARAVEILRDEVDRGLAMIGCPKIADLDERWLQPTAQSLHERPA</sequence>
<dbReference type="Gene3D" id="3.20.20.70">
    <property type="entry name" value="Aldolase class I"/>
    <property type="match status" value="1"/>
</dbReference>
<evidence type="ECO:0000256" key="2">
    <source>
        <dbReference type="ARBA" id="ARBA00022630"/>
    </source>
</evidence>
<comment type="caution">
    <text evidence="9">The sequence shown here is derived from an EMBL/GenBank/DDBJ whole genome shotgun (WGS) entry which is preliminary data.</text>
</comment>
<dbReference type="InterPro" id="IPR037396">
    <property type="entry name" value="FMN_HAD"/>
</dbReference>
<dbReference type="AlphaFoldDB" id="A0A370KXF6"/>
<evidence type="ECO:0000256" key="3">
    <source>
        <dbReference type="ARBA" id="ARBA00022643"/>
    </source>
</evidence>
<evidence type="ECO:0000256" key="5">
    <source>
        <dbReference type="ARBA" id="ARBA00024042"/>
    </source>
</evidence>
<protein>
    <submittedName>
        <fullName evidence="9">Alpha-hydroxy-acid oxidizing protein</fullName>
    </submittedName>
</protein>
<dbReference type="GO" id="GO:0004459">
    <property type="term" value="F:L-lactate dehydrogenase (NAD+) activity"/>
    <property type="evidence" value="ECO:0007669"/>
    <property type="project" value="TreeGrafter"/>
</dbReference>
<organism evidence="9 10">
    <name type="scientific">Bosea caraganae</name>
    <dbReference type="NCBI Taxonomy" id="2763117"/>
    <lineage>
        <taxon>Bacteria</taxon>
        <taxon>Pseudomonadati</taxon>
        <taxon>Pseudomonadota</taxon>
        <taxon>Alphaproteobacteria</taxon>
        <taxon>Hyphomicrobiales</taxon>
        <taxon>Boseaceae</taxon>
        <taxon>Bosea</taxon>
    </lineage>
</organism>
<keyword evidence="4" id="KW-0560">Oxidoreductase</keyword>
<proteinExistence type="inferred from homology"/>
<evidence type="ECO:0000313" key="9">
    <source>
        <dbReference type="EMBL" id="RDJ19689.1"/>
    </source>
</evidence>
<evidence type="ECO:0000256" key="7">
    <source>
        <dbReference type="PIRSR" id="PIRSR000138-2"/>
    </source>
</evidence>
<dbReference type="PROSITE" id="PS51349">
    <property type="entry name" value="FMN_HYDROXY_ACID_DH_2"/>
    <property type="match status" value="1"/>
</dbReference>
<feature type="domain" description="FMN hydroxy acid dehydrogenase" evidence="8">
    <location>
        <begin position="1"/>
        <end position="384"/>
    </location>
</feature>
<dbReference type="InterPro" id="IPR012133">
    <property type="entry name" value="Alpha-hydoxy_acid_DH_FMN"/>
</dbReference>
<dbReference type="SUPFAM" id="SSF51395">
    <property type="entry name" value="FMN-linked oxidoreductases"/>
    <property type="match status" value="1"/>
</dbReference>
<feature type="binding site" evidence="7">
    <location>
        <position position="167"/>
    </location>
    <ligand>
        <name>glyoxylate</name>
        <dbReference type="ChEBI" id="CHEBI:36655"/>
    </ligand>
</feature>
<feature type="binding site" evidence="7">
    <location>
        <position position="255"/>
    </location>
    <ligand>
        <name>FMN</name>
        <dbReference type="ChEBI" id="CHEBI:58210"/>
    </ligand>
</feature>
<dbReference type="PANTHER" id="PTHR10578">
    <property type="entry name" value="S -2-HYDROXY-ACID OXIDASE-RELATED"/>
    <property type="match status" value="1"/>
</dbReference>
<evidence type="ECO:0000256" key="1">
    <source>
        <dbReference type="ARBA" id="ARBA00001917"/>
    </source>
</evidence>
<evidence type="ECO:0000313" key="10">
    <source>
        <dbReference type="Proteomes" id="UP000255207"/>
    </source>
</evidence>
<feature type="binding site" evidence="7">
    <location>
        <begin position="333"/>
        <end position="334"/>
    </location>
    <ligand>
        <name>FMN</name>
        <dbReference type="ChEBI" id="CHEBI:58210"/>
    </ligand>
</feature>
<feature type="binding site" evidence="7">
    <location>
        <position position="277"/>
    </location>
    <ligand>
        <name>FMN</name>
        <dbReference type="ChEBI" id="CHEBI:58210"/>
    </ligand>
</feature>
<feature type="binding site" evidence="7">
    <location>
        <position position="132"/>
    </location>
    <ligand>
        <name>glyoxylate</name>
        <dbReference type="ChEBI" id="CHEBI:36655"/>
    </ligand>
</feature>
<gene>
    <name evidence="9" type="ORF">DWE98_28360</name>
</gene>
<comment type="similarity">
    <text evidence="5">Belongs to the FMN-dependent alpha-hydroxy acid dehydrogenase family.</text>
</comment>
<dbReference type="PANTHER" id="PTHR10578:SF107">
    <property type="entry name" value="2-HYDROXYACID OXIDASE 1"/>
    <property type="match status" value="1"/>
</dbReference>
<feature type="binding site" evidence="7">
    <location>
        <begin position="80"/>
        <end position="82"/>
    </location>
    <ligand>
        <name>FMN</name>
        <dbReference type="ChEBI" id="CHEBI:58210"/>
    </ligand>
</feature>
<keyword evidence="3 7" id="KW-0288">FMN</keyword>
<feature type="binding site" evidence="7">
    <location>
        <begin position="310"/>
        <end position="314"/>
    </location>
    <ligand>
        <name>FMN</name>
        <dbReference type="ChEBI" id="CHEBI:58210"/>
    </ligand>
</feature>
<reference evidence="10" key="1">
    <citation type="submission" date="2018-07" db="EMBL/GenBank/DDBJ databases">
        <authorList>
            <person name="Safronova V.I."/>
            <person name="Chirak E.R."/>
            <person name="Sazanova A.L."/>
        </authorList>
    </citation>
    <scope>NUCLEOTIDE SEQUENCE [LARGE SCALE GENOMIC DNA]</scope>
    <source>
        <strain evidence="10">RCAM04685</strain>
    </source>
</reference>
<dbReference type="OrthoDB" id="9770452at2"/>
<comment type="cofactor">
    <cofactor evidence="1">
        <name>FMN</name>
        <dbReference type="ChEBI" id="CHEBI:58210"/>
    </cofactor>
</comment>
<dbReference type="GO" id="GO:0009060">
    <property type="term" value="P:aerobic respiration"/>
    <property type="evidence" value="ECO:0007669"/>
    <property type="project" value="TreeGrafter"/>
</dbReference>
<evidence type="ECO:0000259" key="8">
    <source>
        <dbReference type="PROSITE" id="PS51349"/>
    </source>
</evidence>
<name>A0A370KXF6_9HYPH</name>
<dbReference type="InterPro" id="IPR000262">
    <property type="entry name" value="FMN-dep_DH"/>
</dbReference>
<dbReference type="CDD" id="cd02809">
    <property type="entry name" value="alpha_hydroxyacid_oxid_FMN"/>
    <property type="match status" value="1"/>
</dbReference>
<dbReference type="PIRSF" id="PIRSF000138">
    <property type="entry name" value="Al-hdrx_acd_dh"/>
    <property type="match status" value="1"/>
</dbReference>
<keyword evidence="10" id="KW-1185">Reference proteome</keyword>
<feature type="binding site" evidence="7">
    <location>
        <position position="279"/>
    </location>
    <ligand>
        <name>glyoxylate</name>
        <dbReference type="ChEBI" id="CHEBI:36655"/>
    </ligand>
</feature>
<dbReference type="GO" id="GO:0010181">
    <property type="term" value="F:FMN binding"/>
    <property type="evidence" value="ECO:0007669"/>
    <property type="project" value="InterPro"/>
</dbReference>
<feature type="active site" description="Proton acceptor" evidence="6">
    <location>
        <position position="279"/>
    </location>
</feature>
<dbReference type="Proteomes" id="UP000255207">
    <property type="component" value="Unassembled WGS sequence"/>
</dbReference>
<evidence type="ECO:0000256" key="6">
    <source>
        <dbReference type="PIRSR" id="PIRSR000138-1"/>
    </source>
</evidence>
<evidence type="ECO:0000256" key="4">
    <source>
        <dbReference type="ARBA" id="ARBA00023002"/>
    </source>
</evidence>
<dbReference type="EMBL" id="QQTP01000030">
    <property type="protein sequence ID" value="RDJ19689.1"/>
    <property type="molecule type" value="Genomic_DNA"/>
</dbReference>